<name>A0A7W7U4V0_9ACTN</name>
<accession>A0A7W7U4V0</accession>
<comment type="caution">
    <text evidence="1">The sequence shown here is derived from an EMBL/GenBank/DDBJ whole genome shotgun (WGS) entry which is preliminary data.</text>
</comment>
<keyword evidence="2" id="KW-1185">Reference proteome</keyword>
<dbReference type="AlphaFoldDB" id="A0A7W7U4V0"/>
<sequence>MIFEPSDEDIVEAQRQGDIKALLLAAAGITPKAPRQRTAEPEAPCYHIARPGAWPCGTAATGPTPQPCDECRATPA</sequence>
<proteinExistence type="predicted"/>
<reference evidence="1 2" key="1">
    <citation type="submission" date="2020-08" db="EMBL/GenBank/DDBJ databases">
        <title>Genomic Encyclopedia of Type Strains, Phase III (KMG-III): the genomes of soil and plant-associated and newly described type strains.</title>
        <authorList>
            <person name="Whitman W."/>
        </authorList>
    </citation>
    <scope>NUCLEOTIDE SEQUENCE [LARGE SCALE GENOMIC DNA]</scope>
    <source>
        <strain evidence="1 2">SFB5A</strain>
    </source>
</reference>
<evidence type="ECO:0000313" key="2">
    <source>
        <dbReference type="Proteomes" id="UP000582643"/>
    </source>
</evidence>
<dbReference type="RefSeq" id="WP_184932204.1">
    <property type="nucleotide sequence ID" value="NZ_JACHJY010000009.1"/>
</dbReference>
<dbReference type="Proteomes" id="UP000582643">
    <property type="component" value="Unassembled WGS sequence"/>
</dbReference>
<dbReference type="EMBL" id="JACHJY010000009">
    <property type="protein sequence ID" value="MBB4984974.1"/>
    <property type="molecule type" value="Genomic_DNA"/>
</dbReference>
<organism evidence="1 2">
    <name type="scientific">Streptomyces nymphaeiformis</name>
    <dbReference type="NCBI Taxonomy" id="2663842"/>
    <lineage>
        <taxon>Bacteria</taxon>
        <taxon>Bacillati</taxon>
        <taxon>Actinomycetota</taxon>
        <taxon>Actinomycetes</taxon>
        <taxon>Kitasatosporales</taxon>
        <taxon>Streptomycetaceae</taxon>
        <taxon>Streptomyces</taxon>
    </lineage>
</organism>
<gene>
    <name evidence="1" type="ORF">GGE06_005924</name>
</gene>
<protein>
    <submittedName>
        <fullName evidence="1">Uncharacterized protein</fullName>
    </submittedName>
</protein>
<evidence type="ECO:0000313" key="1">
    <source>
        <dbReference type="EMBL" id="MBB4984974.1"/>
    </source>
</evidence>